<dbReference type="AlphaFoldDB" id="A0AAP3SHN1"/>
<keyword evidence="6" id="KW-0547">Nucleotide-binding</keyword>
<gene>
    <name evidence="8" type="ORF">PO127_20415</name>
</gene>
<dbReference type="GO" id="GO:0008716">
    <property type="term" value="F:D-alanine-D-alanine ligase activity"/>
    <property type="evidence" value="ECO:0007669"/>
    <property type="project" value="InterPro"/>
</dbReference>
<evidence type="ECO:0000256" key="2">
    <source>
        <dbReference type="ARBA" id="ARBA00022598"/>
    </source>
</evidence>
<dbReference type="Pfam" id="PF07478">
    <property type="entry name" value="Dala_Dala_lig_C"/>
    <property type="match status" value="1"/>
</dbReference>
<feature type="binding site" evidence="5">
    <location>
        <position position="272"/>
    </location>
    <ligand>
        <name>Mg(2+)</name>
        <dbReference type="ChEBI" id="CHEBI:18420"/>
        <label>2</label>
    </ligand>
</feature>
<comment type="similarity">
    <text evidence="1">Belongs to the D-alanine--D-alanine ligase family.</text>
</comment>
<reference evidence="8" key="1">
    <citation type="submission" date="2022-10" db="EMBL/GenBank/DDBJ databases">
        <title>Human gut microbiome strain richness.</title>
        <authorList>
            <person name="Chen-Liaw A."/>
        </authorList>
    </citation>
    <scope>NUCLEOTIDE SEQUENCE</scope>
    <source>
        <strain evidence="8">1001283st1_A3_1001283B150304_161114</strain>
    </source>
</reference>
<dbReference type="GO" id="GO:0005524">
    <property type="term" value="F:ATP binding"/>
    <property type="evidence" value="ECO:0007669"/>
    <property type="project" value="UniProtKB-UniRule"/>
</dbReference>
<evidence type="ECO:0000256" key="6">
    <source>
        <dbReference type="PROSITE-ProRule" id="PRU00409"/>
    </source>
</evidence>
<dbReference type="PANTHER" id="PTHR23132">
    <property type="entry name" value="D-ALANINE--D-ALANINE LIGASE"/>
    <property type="match status" value="1"/>
</dbReference>
<protein>
    <submittedName>
        <fullName evidence="8">ATP-grasp domain-containing protein</fullName>
    </submittedName>
</protein>
<dbReference type="SUPFAM" id="SSF52440">
    <property type="entry name" value="PreATP-grasp domain"/>
    <property type="match status" value="1"/>
</dbReference>
<dbReference type="InterPro" id="IPR011127">
    <property type="entry name" value="Dala_Dala_lig_N"/>
</dbReference>
<dbReference type="InterPro" id="IPR011761">
    <property type="entry name" value="ATP-grasp"/>
</dbReference>
<keyword evidence="4" id="KW-0961">Cell wall biogenesis/degradation</keyword>
<evidence type="ECO:0000259" key="7">
    <source>
        <dbReference type="PROSITE" id="PS50975"/>
    </source>
</evidence>
<dbReference type="Pfam" id="PF01820">
    <property type="entry name" value="Dala_Dala_lig_N"/>
    <property type="match status" value="1"/>
</dbReference>
<dbReference type="GO" id="GO:0071555">
    <property type="term" value="P:cell wall organization"/>
    <property type="evidence" value="ECO:0007669"/>
    <property type="project" value="UniProtKB-KW"/>
</dbReference>
<dbReference type="EMBL" id="JAQNVG010000042">
    <property type="protein sequence ID" value="MDC2238110.1"/>
    <property type="molecule type" value="Genomic_DNA"/>
</dbReference>
<keyword evidence="3 5" id="KW-0479">Metal-binding</keyword>
<dbReference type="Proteomes" id="UP001217776">
    <property type="component" value="Unassembled WGS sequence"/>
</dbReference>
<feature type="binding site" evidence="5">
    <location>
        <position position="257"/>
    </location>
    <ligand>
        <name>Mg(2+)</name>
        <dbReference type="ChEBI" id="CHEBI:18420"/>
        <label>1</label>
    </ligand>
</feature>
<keyword evidence="5" id="KW-0464">Manganese</keyword>
<dbReference type="Gene3D" id="3.40.50.20">
    <property type="match status" value="1"/>
</dbReference>
<accession>A0AAP3SHN1</accession>
<keyword evidence="5" id="KW-0460">Magnesium</keyword>
<comment type="cofactor">
    <cofactor evidence="5">
        <name>Mg(2+)</name>
        <dbReference type="ChEBI" id="CHEBI:18420"/>
    </cofactor>
    <cofactor evidence="5">
        <name>Mn(2+)</name>
        <dbReference type="ChEBI" id="CHEBI:29035"/>
    </cofactor>
    <text evidence="5">Binds 2 magnesium or manganese ions per subunit.</text>
</comment>
<dbReference type="Gene3D" id="3.30.1490.20">
    <property type="entry name" value="ATP-grasp fold, A domain"/>
    <property type="match status" value="1"/>
</dbReference>
<feature type="domain" description="ATP-grasp" evidence="7">
    <location>
        <begin position="100"/>
        <end position="303"/>
    </location>
</feature>
<dbReference type="Gene3D" id="3.30.470.20">
    <property type="entry name" value="ATP-grasp fold, B domain"/>
    <property type="match status" value="1"/>
</dbReference>
<comment type="caution">
    <text evidence="8">The sequence shown here is derived from an EMBL/GenBank/DDBJ whole genome shotgun (WGS) entry which is preliminary data.</text>
</comment>
<proteinExistence type="inferred from homology"/>
<dbReference type="InterPro" id="IPR013815">
    <property type="entry name" value="ATP_grasp_subdomain_1"/>
</dbReference>
<keyword evidence="2" id="KW-0436">Ligase</keyword>
<evidence type="ECO:0000313" key="9">
    <source>
        <dbReference type="Proteomes" id="UP001217776"/>
    </source>
</evidence>
<organism evidence="8 9">
    <name type="scientific">Bacteroides thetaiotaomicron</name>
    <dbReference type="NCBI Taxonomy" id="818"/>
    <lineage>
        <taxon>Bacteria</taxon>
        <taxon>Pseudomonadati</taxon>
        <taxon>Bacteroidota</taxon>
        <taxon>Bacteroidia</taxon>
        <taxon>Bacteroidales</taxon>
        <taxon>Bacteroidaceae</taxon>
        <taxon>Bacteroides</taxon>
    </lineage>
</organism>
<dbReference type="PANTHER" id="PTHR23132:SF23">
    <property type="entry name" value="D-ALANINE--D-ALANINE LIGASE B"/>
    <property type="match status" value="1"/>
</dbReference>
<evidence type="ECO:0000256" key="3">
    <source>
        <dbReference type="ARBA" id="ARBA00022723"/>
    </source>
</evidence>
<feature type="binding site" evidence="5">
    <location>
        <position position="270"/>
    </location>
    <ligand>
        <name>Mg(2+)</name>
        <dbReference type="ChEBI" id="CHEBI:18420"/>
        <label>2</label>
    </ligand>
</feature>
<evidence type="ECO:0000256" key="1">
    <source>
        <dbReference type="ARBA" id="ARBA00010871"/>
    </source>
</evidence>
<keyword evidence="6" id="KW-0067">ATP-binding</keyword>
<evidence type="ECO:0000313" key="8">
    <source>
        <dbReference type="EMBL" id="MDC2238110.1"/>
    </source>
</evidence>
<dbReference type="GO" id="GO:0046872">
    <property type="term" value="F:metal ion binding"/>
    <property type="evidence" value="ECO:0007669"/>
    <property type="project" value="UniProtKB-KW"/>
</dbReference>
<evidence type="ECO:0000256" key="5">
    <source>
        <dbReference type="PIRSR" id="PIRSR039102-3"/>
    </source>
</evidence>
<evidence type="ECO:0000256" key="4">
    <source>
        <dbReference type="ARBA" id="ARBA00023316"/>
    </source>
</evidence>
<dbReference type="InterPro" id="IPR005905">
    <property type="entry name" value="D_ala_D_ala"/>
</dbReference>
<dbReference type="RefSeq" id="WP_195601264.1">
    <property type="nucleotide sequence ID" value="NZ_JADNKL010000039.1"/>
</dbReference>
<name>A0AAP3SHN1_BACT4</name>
<dbReference type="GO" id="GO:0005737">
    <property type="term" value="C:cytoplasm"/>
    <property type="evidence" value="ECO:0007669"/>
    <property type="project" value="InterPro"/>
</dbReference>
<dbReference type="PROSITE" id="PS50975">
    <property type="entry name" value="ATP_GRASP"/>
    <property type="match status" value="1"/>
</dbReference>
<sequence length="318" mass="36261">MKKIGVLYGGWSHETDQIVTYPFVINSIKELGFNYKLFDVTEDNFITKLKQYNPQLVFITNQGAYGEDGKLQGLLEYLDIPYTGSGVCASAVGMNKYISKLVFESLQLNTPKYIYLSVNNPLDYSSIVKRLSTPFILKPIMAGSSYGVKLIENEEYYLEICDKILIEFGDCLLEEFIDGNQIEYSTGILEDDCDLYVLPICKSVLNEKIYSHNCKFNNSYNQKYLDPALDDNIKNEMLSIAYDIHTKIGCSGLSRTDMILDKNNKIYVLEYNSIPGLLPTSIFPQICKHIGISYTKMVEMLINNTTKSKRMEIPKLQK</sequence>
<dbReference type="InterPro" id="IPR011095">
    <property type="entry name" value="Dala_Dala_lig_C"/>
</dbReference>
<feature type="binding site" evidence="5">
    <location>
        <position position="270"/>
    </location>
    <ligand>
        <name>Mg(2+)</name>
        <dbReference type="ChEBI" id="CHEBI:18420"/>
        <label>1</label>
    </ligand>
</feature>
<dbReference type="PIRSF" id="PIRSF039102">
    <property type="entry name" value="Ddl/VanB"/>
    <property type="match status" value="1"/>
</dbReference>
<dbReference type="InterPro" id="IPR016185">
    <property type="entry name" value="PreATP-grasp_dom_sf"/>
</dbReference>
<dbReference type="SUPFAM" id="SSF56059">
    <property type="entry name" value="Glutathione synthetase ATP-binding domain-like"/>
    <property type="match status" value="1"/>
</dbReference>